<name>A0A4Q7AJA6_9GAMM</name>
<comment type="caution">
    <text evidence="2">The sequence shown here is derived from an EMBL/GenBank/DDBJ whole genome shotgun (WGS) entry which is preliminary data.</text>
</comment>
<keyword evidence="2" id="KW-0378">Hydrolase</keyword>
<dbReference type="AlphaFoldDB" id="A0A4Q7AJA6"/>
<evidence type="ECO:0000313" key="2">
    <source>
        <dbReference type="EMBL" id="RZG46660.1"/>
    </source>
</evidence>
<dbReference type="Gene3D" id="3.40.960.10">
    <property type="entry name" value="VSR Endonuclease"/>
    <property type="match status" value="1"/>
</dbReference>
<keyword evidence="2" id="KW-0255">Endonuclease</keyword>
<keyword evidence="2" id="KW-0540">Nuclease</keyword>
<accession>A0A4Q7AJA6</accession>
<protein>
    <submittedName>
        <fullName evidence="2">Endonuclease domain-containing protein</fullName>
    </submittedName>
</protein>
<dbReference type="EMBL" id="SGSQ01000011">
    <property type="protein sequence ID" value="RZG46660.1"/>
    <property type="molecule type" value="Genomic_DNA"/>
</dbReference>
<dbReference type="PANTHER" id="PTHR38590:SF1">
    <property type="entry name" value="BLL0828 PROTEIN"/>
    <property type="match status" value="1"/>
</dbReference>
<dbReference type="Pfam" id="PF04480">
    <property type="entry name" value="DUF559"/>
    <property type="match status" value="1"/>
</dbReference>
<gene>
    <name evidence="2" type="ORF">EXU28_08790</name>
</gene>
<dbReference type="GO" id="GO:0004519">
    <property type="term" value="F:endonuclease activity"/>
    <property type="evidence" value="ECO:0007669"/>
    <property type="project" value="UniProtKB-KW"/>
</dbReference>
<keyword evidence="3" id="KW-1185">Reference proteome</keyword>
<feature type="domain" description="DUF559" evidence="1">
    <location>
        <begin position="7"/>
        <end position="115"/>
    </location>
</feature>
<sequence>MHPYQKNLKQPSRDLRNNMTEAEIRLWSKLRNKQILGLQFYRQKPILNYIVDFYCPSANLVIECDGGQHYTDEGLEADRVRDEALAQLGLTVLRFDNLQVLNGADGVVEKVFDVIHVQLESPF</sequence>
<reference evidence="2 3" key="1">
    <citation type="submission" date="2019-02" db="EMBL/GenBank/DDBJ databases">
        <title>The Batch Genome Submission of Acinetobacter spp. strains.</title>
        <authorList>
            <person name="Qin J."/>
            <person name="Hu Y."/>
            <person name="Ye H."/>
            <person name="Wei L."/>
            <person name="Feng Y."/>
            <person name="Zong Z."/>
        </authorList>
    </citation>
    <scope>NUCLEOTIDE SEQUENCE [LARGE SCALE GENOMIC DNA]</scope>
    <source>
        <strain evidence="2 3">WCHAW060049</strain>
    </source>
</reference>
<evidence type="ECO:0000259" key="1">
    <source>
        <dbReference type="Pfam" id="PF04480"/>
    </source>
</evidence>
<dbReference type="Proteomes" id="UP000293863">
    <property type="component" value="Unassembled WGS sequence"/>
</dbReference>
<proteinExistence type="predicted"/>
<dbReference type="InterPro" id="IPR047216">
    <property type="entry name" value="Endonuclease_DUF559_bact"/>
</dbReference>
<dbReference type="PANTHER" id="PTHR38590">
    <property type="entry name" value="BLL0828 PROTEIN"/>
    <property type="match status" value="1"/>
</dbReference>
<dbReference type="InterPro" id="IPR007569">
    <property type="entry name" value="DUF559"/>
</dbReference>
<dbReference type="RefSeq" id="WP_130131756.1">
    <property type="nucleotide sequence ID" value="NZ_SGSQ01000011.1"/>
</dbReference>
<dbReference type="SUPFAM" id="SSF52980">
    <property type="entry name" value="Restriction endonuclease-like"/>
    <property type="match status" value="1"/>
</dbReference>
<dbReference type="CDD" id="cd01038">
    <property type="entry name" value="Endonuclease_DUF559"/>
    <property type="match status" value="1"/>
</dbReference>
<evidence type="ECO:0000313" key="3">
    <source>
        <dbReference type="Proteomes" id="UP000293863"/>
    </source>
</evidence>
<organism evidence="2 3">
    <name type="scientific">Acinetobacter wuhouensis</name>
    <dbReference type="NCBI Taxonomy" id="1879050"/>
    <lineage>
        <taxon>Bacteria</taxon>
        <taxon>Pseudomonadati</taxon>
        <taxon>Pseudomonadota</taxon>
        <taxon>Gammaproteobacteria</taxon>
        <taxon>Moraxellales</taxon>
        <taxon>Moraxellaceae</taxon>
        <taxon>Acinetobacter</taxon>
    </lineage>
</organism>
<dbReference type="InterPro" id="IPR011335">
    <property type="entry name" value="Restrct_endonuc-II-like"/>
</dbReference>